<name>A0A8X7V323_BRACI</name>
<accession>A0A8X7V323</accession>
<evidence type="ECO:0000256" key="1">
    <source>
        <dbReference type="SAM" id="MobiDB-lite"/>
    </source>
</evidence>
<evidence type="ECO:0000313" key="3">
    <source>
        <dbReference type="EMBL" id="KAG2299281.1"/>
    </source>
</evidence>
<gene>
    <name evidence="2" type="ORF">Bca52824_035749</name>
    <name evidence="3" type="ORF">Bca52824_035753</name>
</gene>
<dbReference type="Proteomes" id="UP000886595">
    <property type="component" value="Unassembled WGS sequence"/>
</dbReference>
<comment type="caution">
    <text evidence="3">The sequence shown here is derived from an EMBL/GenBank/DDBJ whole genome shotgun (WGS) entry which is preliminary data.</text>
</comment>
<evidence type="ECO:0000313" key="4">
    <source>
        <dbReference type="Proteomes" id="UP000886595"/>
    </source>
</evidence>
<proteinExistence type="predicted"/>
<dbReference type="EMBL" id="JAAMPC010000008">
    <property type="protein sequence ID" value="KAG2299281.1"/>
    <property type="molecule type" value="Genomic_DNA"/>
</dbReference>
<reference evidence="3 4" key="1">
    <citation type="submission" date="2020-02" db="EMBL/GenBank/DDBJ databases">
        <authorList>
            <person name="Ma Q."/>
            <person name="Huang Y."/>
            <person name="Song X."/>
            <person name="Pei D."/>
        </authorList>
    </citation>
    <scope>NUCLEOTIDE SEQUENCE [LARGE SCALE GENOMIC DNA]</scope>
    <source>
        <strain evidence="3">Sxm20200214</strain>
        <tissue evidence="3">Leaf</tissue>
    </source>
</reference>
<evidence type="ECO:0000313" key="2">
    <source>
        <dbReference type="EMBL" id="KAG2299277.1"/>
    </source>
</evidence>
<protein>
    <submittedName>
        <fullName evidence="3">Uncharacterized protein</fullName>
    </submittedName>
</protein>
<organism evidence="3 4">
    <name type="scientific">Brassica carinata</name>
    <name type="common">Ethiopian mustard</name>
    <name type="synonym">Abyssinian cabbage</name>
    <dbReference type="NCBI Taxonomy" id="52824"/>
    <lineage>
        <taxon>Eukaryota</taxon>
        <taxon>Viridiplantae</taxon>
        <taxon>Streptophyta</taxon>
        <taxon>Embryophyta</taxon>
        <taxon>Tracheophyta</taxon>
        <taxon>Spermatophyta</taxon>
        <taxon>Magnoliopsida</taxon>
        <taxon>eudicotyledons</taxon>
        <taxon>Gunneridae</taxon>
        <taxon>Pentapetalae</taxon>
        <taxon>rosids</taxon>
        <taxon>malvids</taxon>
        <taxon>Brassicales</taxon>
        <taxon>Brassicaceae</taxon>
        <taxon>Brassiceae</taxon>
        <taxon>Brassica</taxon>
    </lineage>
</organism>
<dbReference type="AlphaFoldDB" id="A0A8X7V323"/>
<keyword evidence="4" id="KW-1185">Reference proteome</keyword>
<feature type="compositionally biased region" description="Polar residues" evidence="1">
    <location>
        <begin position="41"/>
        <end position="68"/>
    </location>
</feature>
<feature type="compositionally biased region" description="Basic and acidic residues" evidence="1">
    <location>
        <begin position="70"/>
        <end position="85"/>
    </location>
</feature>
<feature type="region of interest" description="Disordered" evidence="1">
    <location>
        <begin position="41"/>
        <end position="92"/>
    </location>
</feature>
<sequence>MLRTLRYLEVYERWMINNFPVKDVMEIKDTNHMALAYSSVHNTESAKGASSETIEPSNTSGDSRNTSEVAPEKEDGVLYSSERRHGPTNLKEQGELKLHDMVTFLLY</sequence>
<dbReference type="EMBL" id="JAAMPC010000008">
    <property type="protein sequence ID" value="KAG2299277.1"/>
    <property type="molecule type" value="Genomic_DNA"/>
</dbReference>